<evidence type="ECO:0000259" key="1">
    <source>
        <dbReference type="PROSITE" id="PS50280"/>
    </source>
</evidence>
<keyword evidence="3" id="KW-1185">Reference proteome</keyword>
<protein>
    <recommendedName>
        <fullName evidence="1">SET domain-containing protein</fullName>
    </recommendedName>
</protein>
<gene>
    <name evidence="2" type="ORF">P8C59_004576</name>
</gene>
<accession>A0AAD9I4D1</accession>
<comment type="caution">
    <text evidence="2">The sequence shown here is derived from an EMBL/GenBank/DDBJ whole genome shotgun (WGS) entry which is preliminary data.</text>
</comment>
<dbReference type="SMART" id="SM00317">
    <property type="entry name" value="SET"/>
    <property type="match status" value="1"/>
</dbReference>
<dbReference type="Pfam" id="PF00856">
    <property type="entry name" value="SET"/>
    <property type="match status" value="1"/>
</dbReference>
<dbReference type="SUPFAM" id="SSF82199">
    <property type="entry name" value="SET domain"/>
    <property type="match status" value="1"/>
</dbReference>
<dbReference type="Proteomes" id="UP001217918">
    <property type="component" value="Unassembled WGS sequence"/>
</dbReference>
<feature type="domain" description="SET" evidence="1">
    <location>
        <begin position="3"/>
        <end position="150"/>
    </location>
</feature>
<dbReference type="PANTHER" id="PTHR47332:SF4">
    <property type="entry name" value="SET DOMAIN-CONTAINING PROTEIN 5"/>
    <property type="match status" value="1"/>
</dbReference>
<dbReference type="InterPro" id="IPR001214">
    <property type="entry name" value="SET_dom"/>
</dbReference>
<dbReference type="InterPro" id="IPR011990">
    <property type="entry name" value="TPR-like_helical_dom_sf"/>
</dbReference>
<evidence type="ECO:0000313" key="3">
    <source>
        <dbReference type="Proteomes" id="UP001217918"/>
    </source>
</evidence>
<dbReference type="Gene3D" id="1.25.40.10">
    <property type="entry name" value="Tetratricopeptide repeat domain"/>
    <property type="match status" value="1"/>
</dbReference>
<dbReference type="Gene3D" id="2.170.270.10">
    <property type="entry name" value="SET domain"/>
    <property type="match status" value="1"/>
</dbReference>
<dbReference type="AlphaFoldDB" id="A0AAD9I4D1"/>
<dbReference type="PROSITE" id="PS50280">
    <property type="entry name" value="SET"/>
    <property type="match status" value="1"/>
</dbReference>
<evidence type="ECO:0000313" key="2">
    <source>
        <dbReference type="EMBL" id="KAK2070042.1"/>
    </source>
</evidence>
<dbReference type="CDD" id="cd20071">
    <property type="entry name" value="SET_SMYD"/>
    <property type="match status" value="1"/>
</dbReference>
<proteinExistence type="predicted"/>
<organism evidence="2 3">
    <name type="scientific">Phyllachora maydis</name>
    <dbReference type="NCBI Taxonomy" id="1825666"/>
    <lineage>
        <taxon>Eukaryota</taxon>
        <taxon>Fungi</taxon>
        <taxon>Dikarya</taxon>
        <taxon>Ascomycota</taxon>
        <taxon>Pezizomycotina</taxon>
        <taxon>Sordariomycetes</taxon>
        <taxon>Sordariomycetidae</taxon>
        <taxon>Phyllachorales</taxon>
        <taxon>Phyllachoraceae</taxon>
        <taxon>Phyllachora</taxon>
    </lineage>
</organism>
<dbReference type="EMBL" id="JAQQPM010000003">
    <property type="protein sequence ID" value="KAK2070042.1"/>
    <property type="molecule type" value="Genomic_DNA"/>
</dbReference>
<reference evidence="2" key="1">
    <citation type="journal article" date="2023" name="Mol. Plant Microbe Interact.">
        <title>Elucidating the Obligate Nature and Biological Capacity of an Invasive Fungal Corn Pathogen.</title>
        <authorList>
            <person name="MacCready J.S."/>
            <person name="Roggenkamp E.M."/>
            <person name="Gdanetz K."/>
            <person name="Chilvers M.I."/>
        </authorList>
    </citation>
    <scope>NUCLEOTIDE SEQUENCE</scope>
    <source>
        <strain evidence="2">PM02</strain>
    </source>
</reference>
<dbReference type="InterPro" id="IPR046341">
    <property type="entry name" value="SET_dom_sf"/>
</dbReference>
<name>A0AAD9I4D1_9PEZI</name>
<dbReference type="InterPro" id="IPR053185">
    <property type="entry name" value="SET_domain_protein"/>
</dbReference>
<dbReference type="PANTHER" id="PTHR47332">
    <property type="entry name" value="SET DOMAIN-CONTAINING PROTEIN 5"/>
    <property type="match status" value="1"/>
</dbReference>
<sequence>MEDILEVRDFPETQTGKGLVAIKAIIAGTRILCEKPLLITPMEVTLTDEHESRLATRLKARPKYEQRQFLSLHNNYAGSRHPLSGVLKSNSLPCGAGQDFGTRAVYRLISLINHSCSPNACHNWNEDAGHMTVHTTKDIQAGEQIFISYGGKGPTASRQAFLKEHFGFDCACETCSRPIEHVSRWDSDERRQALVKLEQLALNESRVQTAPAACLQDCLDTLLVLHLEKLYGRQQAEVHERALSIAMSHGDVLRGGIFLKEAFHVRMTCEGADSPATRRLVSFLVGFTQHPDLRKYSRQWDPIPTDMTQGQYESWLYRTGEVRSGLDGQSAPKME</sequence>